<dbReference type="KEGG" id="fil:BN1229_v1_3715"/>
<dbReference type="Proteomes" id="UP000033187">
    <property type="component" value="Chromosome 1"/>
</dbReference>
<organism evidence="1 2">
    <name type="scientific">Candidatus Filomicrobium marinum</name>
    <dbReference type="NCBI Taxonomy" id="1608628"/>
    <lineage>
        <taxon>Bacteria</taxon>
        <taxon>Pseudomonadati</taxon>
        <taxon>Pseudomonadota</taxon>
        <taxon>Alphaproteobacteria</taxon>
        <taxon>Hyphomicrobiales</taxon>
        <taxon>Hyphomicrobiaceae</taxon>
        <taxon>Filomicrobium</taxon>
    </lineage>
</organism>
<sequence>MSFPTIDLQDKKVILLSGFLKHQGSAAVTVVAKDKLEAAATRYNDAIAFGFVSGKWRPAA</sequence>
<dbReference type="EMBL" id="LN829119">
    <property type="protein sequence ID" value="CPR22275.1"/>
    <property type="molecule type" value="Genomic_DNA"/>
</dbReference>
<dbReference type="RefSeq" id="WP_046479378.1">
    <property type="nucleotide sequence ID" value="NZ_LN829118.1"/>
</dbReference>
<keyword evidence="2" id="KW-1185">Reference proteome</keyword>
<proteinExistence type="predicted"/>
<evidence type="ECO:0000313" key="1">
    <source>
        <dbReference type="EMBL" id="CPR22275.1"/>
    </source>
</evidence>
<protein>
    <submittedName>
        <fullName evidence="1">Uncharacterized protein</fullName>
    </submittedName>
</protein>
<reference evidence="2" key="1">
    <citation type="submission" date="2015-02" db="EMBL/GenBank/DDBJ databases">
        <authorList>
            <person name="Chooi Y.-H."/>
        </authorList>
    </citation>
    <scope>NUCLEOTIDE SEQUENCE [LARGE SCALE GENOMIC DNA]</scope>
    <source>
        <strain evidence="2">strain Y</strain>
    </source>
</reference>
<name>A0A0D6JKU1_9HYPH</name>
<dbReference type="KEGG" id="fiy:BN1229_v1_3708"/>
<gene>
    <name evidence="1" type="ORF">YBN1229_v1_3708</name>
</gene>
<dbReference type="AlphaFoldDB" id="A0A0D6JKU1"/>
<evidence type="ECO:0000313" key="2">
    <source>
        <dbReference type="Proteomes" id="UP000033187"/>
    </source>
</evidence>
<accession>A0A0D6JKU1</accession>